<dbReference type="SUPFAM" id="SSF46955">
    <property type="entry name" value="Putative DNA-binding domain"/>
    <property type="match status" value="1"/>
</dbReference>
<organism evidence="1 2">
    <name type="scientific">Nonomuraea montanisoli</name>
    <dbReference type="NCBI Taxonomy" id="2741721"/>
    <lineage>
        <taxon>Bacteria</taxon>
        <taxon>Bacillati</taxon>
        <taxon>Actinomycetota</taxon>
        <taxon>Actinomycetes</taxon>
        <taxon>Streptosporangiales</taxon>
        <taxon>Streptosporangiaceae</taxon>
        <taxon>Nonomuraea</taxon>
    </lineage>
</organism>
<evidence type="ECO:0000313" key="2">
    <source>
        <dbReference type="Proteomes" id="UP000586042"/>
    </source>
</evidence>
<keyword evidence="2" id="KW-1185">Reference proteome</keyword>
<dbReference type="GO" id="GO:0003677">
    <property type="term" value="F:DNA binding"/>
    <property type="evidence" value="ECO:0007669"/>
    <property type="project" value="UniProtKB-KW"/>
</dbReference>
<comment type="caution">
    <text evidence="1">The sequence shown here is derived from an EMBL/GenBank/DDBJ whole genome shotgun (WGS) entry which is preliminary data.</text>
</comment>
<keyword evidence="1" id="KW-0238">DNA-binding</keyword>
<dbReference type="EMBL" id="JABWGN010000003">
    <property type="protein sequence ID" value="NUW31375.1"/>
    <property type="molecule type" value="Genomic_DNA"/>
</dbReference>
<evidence type="ECO:0000313" key="1">
    <source>
        <dbReference type="EMBL" id="NUW31375.1"/>
    </source>
</evidence>
<protein>
    <submittedName>
        <fullName evidence="1">MerR family DNA-binding protein</fullName>
    </submittedName>
</protein>
<dbReference type="Proteomes" id="UP000586042">
    <property type="component" value="Unassembled WGS sequence"/>
</dbReference>
<proteinExistence type="predicted"/>
<sequence>MGERHYGPDAPVVVRRIRTLLDAGLPTRVIKEVLPCVEGDDRLAACTLTHLRGRLAGLEERLAGLRATRDALAGLLEAVEGAGRRLASVG</sequence>
<dbReference type="InterPro" id="IPR009061">
    <property type="entry name" value="DNA-bd_dom_put_sf"/>
</dbReference>
<dbReference type="AlphaFoldDB" id="A0A7Y6I5Z5"/>
<reference evidence="1 2" key="1">
    <citation type="submission" date="2020-06" db="EMBL/GenBank/DDBJ databases">
        <title>Nonomuraea sp. SMC257, a novel actinomycete isolated from soil.</title>
        <authorList>
            <person name="Chanama M."/>
        </authorList>
    </citation>
    <scope>NUCLEOTIDE SEQUENCE [LARGE SCALE GENOMIC DNA]</scope>
    <source>
        <strain evidence="1 2">SMC257</strain>
    </source>
</reference>
<gene>
    <name evidence="1" type="ORF">HTZ77_08055</name>
</gene>
<dbReference type="Gene3D" id="1.10.1660.10">
    <property type="match status" value="1"/>
</dbReference>
<accession>A0A7Y6I5Z5</accession>
<dbReference type="RefSeq" id="WP_175588837.1">
    <property type="nucleotide sequence ID" value="NZ_JABWGN010000003.1"/>
</dbReference>
<name>A0A7Y6I5Z5_9ACTN</name>